<name>A0A6G1D8B1_9ORYZ</name>
<evidence type="ECO:0000313" key="1">
    <source>
        <dbReference type="EMBL" id="KAF0908671.1"/>
    </source>
</evidence>
<protein>
    <submittedName>
        <fullName evidence="1">Uncharacterized protein</fullName>
    </submittedName>
</protein>
<organism evidence="1 2">
    <name type="scientific">Oryza meyeriana var. granulata</name>
    <dbReference type="NCBI Taxonomy" id="110450"/>
    <lineage>
        <taxon>Eukaryota</taxon>
        <taxon>Viridiplantae</taxon>
        <taxon>Streptophyta</taxon>
        <taxon>Embryophyta</taxon>
        <taxon>Tracheophyta</taxon>
        <taxon>Spermatophyta</taxon>
        <taxon>Magnoliopsida</taxon>
        <taxon>Liliopsida</taxon>
        <taxon>Poales</taxon>
        <taxon>Poaceae</taxon>
        <taxon>BOP clade</taxon>
        <taxon>Oryzoideae</taxon>
        <taxon>Oryzeae</taxon>
        <taxon>Oryzinae</taxon>
        <taxon>Oryza</taxon>
        <taxon>Oryza meyeriana</taxon>
    </lineage>
</organism>
<sequence>MALGVKFMASELMEDMAAPIDSEEVATTTDSEDMAMMDANDQATMMDSTMSSTYLIDSLASETEAEYSLAGSYGHGDFDNN</sequence>
<proteinExistence type="predicted"/>
<evidence type="ECO:0000313" key="2">
    <source>
        <dbReference type="Proteomes" id="UP000479710"/>
    </source>
</evidence>
<keyword evidence="2" id="KW-1185">Reference proteome</keyword>
<reference evidence="1 2" key="1">
    <citation type="submission" date="2019-11" db="EMBL/GenBank/DDBJ databases">
        <title>Whole genome sequence of Oryza granulata.</title>
        <authorList>
            <person name="Li W."/>
        </authorList>
    </citation>
    <scope>NUCLEOTIDE SEQUENCE [LARGE SCALE GENOMIC DNA]</scope>
    <source>
        <strain evidence="2">cv. Menghai</strain>
        <tissue evidence="1">Leaf</tissue>
    </source>
</reference>
<dbReference type="Proteomes" id="UP000479710">
    <property type="component" value="Unassembled WGS sequence"/>
</dbReference>
<accession>A0A6G1D8B1</accession>
<comment type="caution">
    <text evidence="1">The sequence shown here is derived from an EMBL/GenBank/DDBJ whole genome shotgun (WGS) entry which is preliminary data.</text>
</comment>
<dbReference type="AlphaFoldDB" id="A0A6G1D8B1"/>
<gene>
    <name evidence="1" type="ORF">E2562_027229</name>
</gene>
<dbReference type="EMBL" id="SPHZ02000007">
    <property type="protein sequence ID" value="KAF0908671.1"/>
    <property type="molecule type" value="Genomic_DNA"/>
</dbReference>